<dbReference type="InterPro" id="IPR005612">
    <property type="entry name" value="CCAAT-binding_factor"/>
</dbReference>
<proteinExistence type="inferred from homology"/>
<dbReference type="SUPFAM" id="SSF48371">
    <property type="entry name" value="ARM repeat"/>
    <property type="match status" value="1"/>
</dbReference>
<evidence type="ECO:0000256" key="3">
    <source>
        <dbReference type="ARBA" id="ARBA00022692"/>
    </source>
</evidence>
<dbReference type="Pfam" id="PF03914">
    <property type="entry name" value="CBF"/>
    <property type="match status" value="1"/>
</dbReference>
<dbReference type="OrthoDB" id="10263185at2759"/>
<feature type="domain" description="CCAAT-binding factor" evidence="6">
    <location>
        <begin position="390"/>
        <end position="536"/>
    </location>
</feature>
<accession>B0DAW3</accession>
<organism evidence="8">
    <name type="scientific">Laccaria bicolor (strain S238N-H82 / ATCC MYA-4686)</name>
    <name type="common">Bicoloured deceiver</name>
    <name type="synonym">Laccaria laccata var. bicolor</name>
    <dbReference type="NCBI Taxonomy" id="486041"/>
    <lineage>
        <taxon>Eukaryota</taxon>
        <taxon>Fungi</taxon>
        <taxon>Dikarya</taxon>
        <taxon>Basidiomycota</taxon>
        <taxon>Agaricomycotina</taxon>
        <taxon>Agaricomycetes</taxon>
        <taxon>Agaricomycetidae</taxon>
        <taxon>Agaricales</taxon>
        <taxon>Agaricineae</taxon>
        <taxon>Hydnangiaceae</taxon>
        <taxon>Laccaria</taxon>
    </lineage>
</organism>
<dbReference type="PANTHER" id="PTHR12455">
    <property type="entry name" value="NUCLEOLAR COMPLEX PROTEIN 4"/>
    <property type="match status" value="1"/>
</dbReference>
<dbReference type="GO" id="GO:0030692">
    <property type="term" value="C:Noc4p-Nop14p complex"/>
    <property type="evidence" value="ECO:0007669"/>
    <property type="project" value="TreeGrafter"/>
</dbReference>
<dbReference type="InterPro" id="IPR027193">
    <property type="entry name" value="Noc4"/>
</dbReference>
<reference evidence="7 8" key="1">
    <citation type="journal article" date="2008" name="Nature">
        <title>The genome of Laccaria bicolor provides insights into mycorrhizal symbiosis.</title>
        <authorList>
            <person name="Martin F."/>
            <person name="Aerts A."/>
            <person name="Ahren D."/>
            <person name="Brun A."/>
            <person name="Danchin E.G.J."/>
            <person name="Duchaussoy F."/>
            <person name="Gibon J."/>
            <person name="Kohler A."/>
            <person name="Lindquist E."/>
            <person name="Pereda V."/>
            <person name="Salamov A."/>
            <person name="Shapiro H.J."/>
            <person name="Wuyts J."/>
            <person name="Blaudez D."/>
            <person name="Buee M."/>
            <person name="Brokstein P."/>
            <person name="Canbaeck B."/>
            <person name="Cohen D."/>
            <person name="Courty P.E."/>
            <person name="Coutinho P.M."/>
            <person name="Delaruelle C."/>
            <person name="Detter J.C."/>
            <person name="Deveau A."/>
            <person name="DiFazio S."/>
            <person name="Duplessis S."/>
            <person name="Fraissinet-Tachet L."/>
            <person name="Lucic E."/>
            <person name="Frey-Klett P."/>
            <person name="Fourrey C."/>
            <person name="Feussner I."/>
            <person name="Gay G."/>
            <person name="Grimwood J."/>
            <person name="Hoegger P.J."/>
            <person name="Jain P."/>
            <person name="Kilaru S."/>
            <person name="Labbe J."/>
            <person name="Lin Y.C."/>
            <person name="Legue V."/>
            <person name="Le Tacon F."/>
            <person name="Marmeisse R."/>
            <person name="Melayah D."/>
            <person name="Montanini B."/>
            <person name="Muratet M."/>
            <person name="Nehls U."/>
            <person name="Niculita-Hirzel H."/>
            <person name="Oudot-Le Secq M.P."/>
            <person name="Peter M."/>
            <person name="Quesneville H."/>
            <person name="Rajashekar B."/>
            <person name="Reich M."/>
            <person name="Rouhier N."/>
            <person name="Schmutz J."/>
            <person name="Yin T."/>
            <person name="Chalot M."/>
            <person name="Henrissat B."/>
            <person name="Kuees U."/>
            <person name="Lucas S."/>
            <person name="Van de Peer Y."/>
            <person name="Podila G.K."/>
            <person name="Polle A."/>
            <person name="Pukkila P.J."/>
            <person name="Richardson P.M."/>
            <person name="Rouze P."/>
            <person name="Sanders I.R."/>
            <person name="Stajich J.E."/>
            <person name="Tunlid A."/>
            <person name="Tuskan G."/>
            <person name="Grigoriev I.V."/>
        </authorList>
    </citation>
    <scope>NUCLEOTIDE SEQUENCE [LARGE SCALE GENOMIC DNA]</scope>
    <source>
        <strain evidence="8">S238N-H82 / ATCC MYA-4686</strain>
    </source>
</reference>
<dbReference type="RefSeq" id="XP_001881169.1">
    <property type="nucleotide sequence ID" value="XM_001881134.1"/>
</dbReference>
<dbReference type="KEGG" id="lbc:LACBIDRAFT_297788"/>
<dbReference type="AlphaFoldDB" id="B0DAW3"/>
<protein>
    <submittedName>
        <fullName evidence="7">Predicted protein</fullName>
    </submittedName>
</protein>
<evidence type="ECO:0000256" key="5">
    <source>
        <dbReference type="SAM" id="MobiDB-lite"/>
    </source>
</evidence>
<sequence>MAPTLRSLPPPSKKRKLQPGSGCAQKIKELEDELIKAATTQASLNSLVNLLDLTFQAEDAHDTSKGIYAVYRTFVVIITQGKLSPHSGEAGKTVSRWLWERLNSYVEFLTSLLKDEEKFLRTSALQILFSLQKHLSASQPSPVDSERPQPQFHAFHFKKIVSALLLCPPSQRKNLARKIEDPLIDPDVRHLFHETWFSVHDDVRWFFLRESATLLSKASHDRQTSIATNLLSILENLNTFPTEPSELNSWWVPELGVKPPKKVTVAGVTLDSDSDDPPEADEEDDWRKFFDEPTPLPESTTKAPGTRLHKMTIHQSVHSLSSHRAVFTRTWLTLLPRLSGIGHNDVEPRKPLIVKVLNIMHRSVLPHLTRPILVMDWVGTCVDYGGSVGLLALNALFVLMTEYNLDYPSFYTRLYAFLDRDVLHLKHRARFFRMIERFLSSTHLPATLLASFVKRLSRLSLAAPPAAIVMAIPLTYNILKKHPALMVMIHRTDEEDVDADPFDAKETNPIATQALESSLWELLSHRNHYHATVSSLCKVFTEAFTKPGYSMEDFLDHTYGTLFDTEATRKIKKEPALAVEYSKDLKVFPPVILQKADEEIIVVGDAVTELWTF</sequence>
<dbReference type="GO" id="GO:0032040">
    <property type="term" value="C:small-subunit processome"/>
    <property type="evidence" value="ECO:0007669"/>
    <property type="project" value="TreeGrafter"/>
</dbReference>
<evidence type="ECO:0000313" key="7">
    <source>
        <dbReference type="EMBL" id="EDR08099.1"/>
    </source>
</evidence>
<gene>
    <name evidence="7" type="ORF">LACBIDRAFT_297788</name>
</gene>
<evidence type="ECO:0000256" key="2">
    <source>
        <dbReference type="ARBA" id="ARBA00007797"/>
    </source>
</evidence>
<dbReference type="GO" id="GO:0031965">
    <property type="term" value="C:nuclear membrane"/>
    <property type="evidence" value="ECO:0007669"/>
    <property type="project" value="UniProtKB-SubCell"/>
</dbReference>
<dbReference type="EMBL" id="DS547102">
    <property type="protein sequence ID" value="EDR08099.1"/>
    <property type="molecule type" value="Genomic_DNA"/>
</dbReference>
<comment type="subcellular location">
    <subcellularLocation>
        <location evidence="1">Nucleus membrane</location>
        <topology evidence="1">Multi-pass membrane protein</topology>
    </subcellularLocation>
</comment>
<dbReference type="InterPro" id="IPR016024">
    <property type="entry name" value="ARM-type_fold"/>
</dbReference>
<dbReference type="HOGENOM" id="CLU_015945_1_0_1"/>
<evidence type="ECO:0000256" key="4">
    <source>
        <dbReference type="ARBA" id="ARBA00022989"/>
    </source>
</evidence>
<evidence type="ECO:0000259" key="6">
    <source>
        <dbReference type="Pfam" id="PF03914"/>
    </source>
</evidence>
<comment type="similarity">
    <text evidence="2">Belongs to the CBF/MAK21 family.</text>
</comment>
<dbReference type="Proteomes" id="UP000001194">
    <property type="component" value="Unassembled WGS sequence"/>
</dbReference>
<keyword evidence="3" id="KW-0812">Transmembrane</keyword>
<dbReference type="GO" id="GO:0042254">
    <property type="term" value="P:ribosome biogenesis"/>
    <property type="evidence" value="ECO:0007669"/>
    <property type="project" value="InterPro"/>
</dbReference>
<feature type="region of interest" description="Disordered" evidence="5">
    <location>
        <begin position="1"/>
        <end position="22"/>
    </location>
</feature>
<evidence type="ECO:0000313" key="8">
    <source>
        <dbReference type="Proteomes" id="UP000001194"/>
    </source>
</evidence>
<name>B0DAW3_LACBS</name>
<keyword evidence="4" id="KW-0472">Membrane</keyword>
<dbReference type="STRING" id="486041.B0DAW3"/>
<dbReference type="InParanoid" id="B0DAW3"/>
<dbReference type="GeneID" id="6076795"/>
<dbReference type="FunCoup" id="B0DAW3">
    <property type="interactions" value="415"/>
</dbReference>
<evidence type="ECO:0000256" key="1">
    <source>
        <dbReference type="ARBA" id="ARBA00004232"/>
    </source>
</evidence>
<keyword evidence="8" id="KW-1185">Reference proteome</keyword>
<keyword evidence="4" id="KW-1133">Transmembrane helix</keyword>
<dbReference type="PANTHER" id="PTHR12455:SF0">
    <property type="entry name" value="NUCLEOLAR COMPLEX PROTEIN 4 HOMOLOG"/>
    <property type="match status" value="1"/>
</dbReference>